<dbReference type="AlphaFoldDB" id="A0A139WA72"/>
<gene>
    <name evidence="3" type="primary">AUGUSTUS-3.0.2_31924</name>
    <name evidence="3" type="ORF">TcasGA2_TC031924</name>
</gene>
<dbReference type="STRING" id="7070.A0A139WA72"/>
<feature type="domain" description="SWIM-type" evidence="2">
    <location>
        <begin position="97"/>
        <end position="133"/>
    </location>
</feature>
<keyword evidence="1" id="KW-0863">Zinc-finger</keyword>
<dbReference type="PANTHER" id="PTHR47526:SF4">
    <property type="entry name" value="SWIM-TYPE DOMAIN-CONTAINING PROTEIN"/>
    <property type="match status" value="1"/>
</dbReference>
<name>A0A139WA72_TRICA</name>
<organism evidence="3 4">
    <name type="scientific">Tribolium castaneum</name>
    <name type="common">Red flour beetle</name>
    <dbReference type="NCBI Taxonomy" id="7070"/>
    <lineage>
        <taxon>Eukaryota</taxon>
        <taxon>Metazoa</taxon>
        <taxon>Ecdysozoa</taxon>
        <taxon>Arthropoda</taxon>
        <taxon>Hexapoda</taxon>
        <taxon>Insecta</taxon>
        <taxon>Pterygota</taxon>
        <taxon>Neoptera</taxon>
        <taxon>Endopterygota</taxon>
        <taxon>Coleoptera</taxon>
        <taxon>Polyphaga</taxon>
        <taxon>Cucujiformia</taxon>
        <taxon>Tenebrionidae</taxon>
        <taxon>Tenebrionidae incertae sedis</taxon>
        <taxon>Tribolium</taxon>
    </lineage>
</organism>
<dbReference type="Proteomes" id="UP000007266">
    <property type="component" value="Unassembled WGS sequence"/>
</dbReference>
<sequence>MELSEYAQDPYLIHPQTCSQDVENFPKIEFPDIVMYLVDTKSAYTMQQLKGYKGLDAYKYATCGWVKQVAVKVFGSYVVVLGKVLHSQRLNEPMLQPWIIAEKEGNICSAHCTCIAGLGEVCTHVGALLFTVELNVRDLEETTVTGKKAYWMPPSGKPAQPQRVSNIDFSVPKKRLPRDEPLTVRDKGQENIPSLSRTERQELLNLFASTSQGSAAHLITNPFAQSKKEERDQKKKHWITTLFSEDHIHKSL</sequence>
<keyword evidence="4" id="KW-1185">Reference proteome</keyword>
<reference evidence="3 4" key="1">
    <citation type="journal article" date="2008" name="Nature">
        <title>The genome of the model beetle and pest Tribolium castaneum.</title>
        <authorList>
            <consortium name="Tribolium Genome Sequencing Consortium"/>
            <person name="Richards S."/>
            <person name="Gibbs R.A."/>
            <person name="Weinstock G.M."/>
            <person name="Brown S.J."/>
            <person name="Denell R."/>
            <person name="Beeman R.W."/>
            <person name="Gibbs R."/>
            <person name="Beeman R.W."/>
            <person name="Brown S.J."/>
            <person name="Bucher G."/>
            <person name="Friedrich M."/>
            <person name="Grimmelikhuijzen C.J."/>
            <person name="Klingler M."/>
            <person name="Lorenzen M."/>
            <person name="Richards S."/>
            <person name="Roth S."/>
            <person name="Schroder R."/>
            <person name="Tautz D."/>
            <person name="Zdobnov E.M."/>
            <person name="Muzny D."/>
            <person name="Gibbs R.A."/>
            <person name="Weinstock G.M."/>
            <person name="Attaway T."/>
            <person name="Bell S."/>
            <person name="Buhay C.J."/>
            <person name="Chandrabose M.N."/>
            <person name="Chavez D."/>
            <person name="Clerk-Blankenburg K.P."/>
            <person name="Cree A."/>
            <person name="Dao M."/>
            <person name="Davis C."/>
            <person name="Chacko J."/>
            <person name="Dinh H."/>
            <person name="Dugan-Rocha S."/>
            <person name="Fowler G."/>
            <person name="Garner T.T."/>
            <person name="Garnes J."/>
            <person name="Gnirke A."/>
            <person name="Hawes A."/>
            <person name="Hernandez J."/>
            <person name="Hines S."/>
            <person name="Holder M."/>
            <person name="Hume J."/>
            <person name="Jhangiani S.N."/>
            <person name="Joshi V."/>
            <person name="Khan Z.M."/>
            <person name="Jackson L."/>
            <person name="Kovar C."/>
            <person name="Kowis A."/>
            <person name="Lee S."/>
            <person name="Lewis L.R."/>
            <person name="Margolis J."/>
            <person name="Morgan M."/>
            <person name="Nazareth L.V."/>
            <person name="Nguyen N."/>
            <person name="Okwuonu G."/>
            <person name="Parker D."/>
            <person name="Richards S."/>
            <person name="Ruiz S.J."/>
            <person name="Santibanez J."/>
            <person name="Savard J."/>
            <person name="Scherer S.E."/>
            <person name="Schneider B."/>
            <person name="Sodergren E."/>
            <person name="Tautz D."/>
            <person name="Vattahil S."/>
            <person name="Villasana D."/>
            <person name="White C.S."/>
            <person name="Wright R."/>
            <person name="Park Y."/>
            <person name="Beeman R.W."/>
            <person name="Lord J."/>
            <person name="Oppert B."/>
            <person name="Lorenzen M."/>
            <person name="Brown S."/>
            <person name="Wang L."/>
            <person name="Savard J."/>
            <person name="Tautz D."/>
            <person name="Richards S."/>
            <person name="Weinstock G."/>
            <person name="Gibbs R.A."/>
            <person name="Liu Y."/>
            <person name="Worley K."/>
            <person name="Weinstock G."/>
            <person name="Elsik C.G."/>
            <person name="Reese J.T."/>
            <person name="Elhaik E."/>
            <person name="Landan G."/>
            <person name="Graur D."/>
            <person name="Arensburger P."/>
            <person name="Atkinson P."/>
            <person name="Beeman R.W."/>
            <person name="Beidler J."/>
            <person name="Brown S.J."/>
            <person name="Demuth J.P."/>
            <person name="Drury D.W."/>
            <person name="Du Y.Z."/>
            <person name="Fujiwara H."/>
            <person name="Lorenzen M."/>
            <person name="Maselli V."/>
            <person name="Osanai M."/>
            <person name="Park Y."/>
            <person name="Robertson H.M."/>
            <person name="Tu Z."/>
            <person name="Wang J.J."/>
            <person name="Wang S."/>
            <person name="Richards S."/>
            <person name="Song H."/>
            <person name="Zhang L."/>
            <person name="Sodergren E."/>
            <person name="Werner D."/>
            <person name="Stanke M."/>
            <person name="Morgenstern B."/>
            <person name="Solovyev V."/>
            <person name="Kosarev P."/>
            <person name="Brown G."/>
            <person name="Chen H.C."/>
            <person name="Ermolaeva O."/>
            <person name="Hlavina W."/>
            <person name="Kapustin Y."/>
            <person name="Kiryutin B."/>
            <person name="Kitts P."/>
            <person name="Maglott D."/>
            <person name="Pruitt K."/>
            <person name="Sapojnikov V."/>
            <person name="Souvorov A."/>
            <person name="Mackey A.J."/>
            <person name="Waterhouse R.M."/>
            <person name="Wyder S."/>
            <person name="Zdobnov E.M."/>
            <person name="Zdobnov E.M."/>
            <person name="Wyder S."/>
            <person name="Kriventseva E.V."/>
            <person name="Kadowaki T."/>
            <person name="Bork P."/>
            <person name="Aranda M."/>
            <person name="Bao R."/>
            <person name="Beermann A."/>
            <person name="Berns N."/>
            <person name="Bolognesi R."/>
            <person name="Bonneton F."/>
            <person name="Bopp D."/>
            <person name="Brown S.J."/>
            <person name="Bucher G."/>
            <person name="Butts T."/>
            <person name="Chaumot A."/>
            <person name="Denell R.E."/>
            <person name="Ferrier D.E."/>
            <person name="Friedrich M."/>
            <person name="Gordon C.M."/>
            <person name="Jindra M."/>
            <person name="Klingler M."/>
            <person name="Lan Q."/>
            <person name="Lattorff H.M."/>
            <person name="Laudet V."/>
            <person name="von Levetsow C."/>
            <person name="Liu Z."/>
            <person name="Lutz R."/>
            <person name="Lynch J.A."/>
            <person name="da Fonseca R.N."/>
            <person name="Posnien N."/>
            <person name="Reuter R."/>
            <person name="Roth S."/>
            <person name="Savard J."/>
            <person name="Schinko J.B."/>
            <person name="Schmitt C."/>
            <person name="Schoppmeier M."/>
            <person name="Schroder R."/>
            <person name="Shippy T.D."/>
            <person name="Simonnet F."/>
            <person name="Marques-Souza H."/>
            <person name="Tautz D."/>
            <person name="Tomoyasu Y."/>
            <person name="Trauner J."/>
            <person name="Van der Zee M."/>
            <person name="Vervoort M."/>
            <person name="Wittkopp N."/>
            <person name="Wimmer E.A."/>
            <person name="Yang X."/>
            <person name="Jones A.K."/>
            <person name="Sattelle D.B."/>
            <person name="Ebert P.R."/>
            <person name="Nelson D."/>
            <person name="Scott J.G."/>
            <person name="Beeman R.W."/>
            <person name="Muthukrishnan S."/>
            <person name="Kramer K.J."/>
            <person name="Arakane Y."/>
            <person name="Beeman R.W."/>
            <person name="Zhu Q."/>
            <person name="Hogenkamp D."/>
            <person name="Dixit R."/>
            <person name="Oppert B."/>
            <person name="Jiang H."/>
            <person name="Zou Z."/>
            <person name="Marshall J."/>
            <person name="Elpidina E."/>
            <person name="Vinokurov K."/>
            <person name="Oppert C."/>
            <person name="Zou Z."/>
            <person name="Evans J."/>
            <person name="Lu Z."/>
            <person name="Zhao P."/>
            <person name="Sumathipala N."/>
            <person name="Altincicek B."/>
            <person name="Vilcinskas A."/>
            <person name="Williams M."/>
            <person name="Hultmark D."/>
            <person name="Hetru C."/>
            <person name="Jiang H."/>
            <person name="Grimmelikhuijzen C.J."/>
            <person name="Hauser F."/>
            <person name="Cazzamali G."/>
            <person name="Williamson M."/>
            <person name="Park Y."/>
            <person name="Li B."/>
            <person name="Tanaka Y."/>
            <person name="Predel R."/>
            <person name="Neupert S."/>
            <person name="Schachtner J."/>
            <person name="Verleyen P."/>
            <person name="Raible F."/>
            <person name="Bork P."/>
            <person name="Friedrich M."/>
            <person name="Walden K.K."/>
            <person name="Robertson H.M."/>
            <person name="Angeli S."/>
            <person name="Foret S."/>
            <person name="Bucher G."/>
            <person name="Schuetz S."/>
            <person name="Maleszka R."/>
            <person name="Wimmer E.A."/>
            <person name="Beeman R.W."/>
            <person name="Lorenzen M."/>
            <person name="Tomoyasu Y."/>
            <person name="Miller S.C."/>
            <person name="Grossmann D."/>
            <person name="Bucher G."/>
        </authorList>
    </citation>
    <scope>NUCLEOTIDE SEQUENCE [LARGE SCALE GENOMIC DNA]</scope>
    <source>
        <strain evidence="3 4">Georgia GA2</strain>
    </source>
</reference>
<dbReference type="PROSITE" id="PS50966">
    <property type="entry name" value="ZF_SWIM"/>
    <property type="match status" value="1"/>
</dbReference>
<dbReference type="PANTHER" id="PTHR47526">
    <property type="entry name" value="ATP-DEPENDENT DNA HELICASE"/>
    <property type="match status" value="1"/>
</dbReference>
<protein>
    <recommendedName>
        <fullName evidence="2">SWIM-type domain-containing protein</fullName>
    </recommendedName>
</protein>
<reference evidence="3 4" key="2">
    <citation type="journal article" date="2010" name="Nucleic Acids Res.">
        <title>BeetleBase in 2010: revisions to provide comprehensive genomic information for Tribolium castaneum.</title>
        <authorList>
            <person name="Kim H.S."/>
            <person name="Murphy T."/>
            <person name="Xia J."/>
            <person name="Caragea D."/>
            <person name="Park Y."/>
            <person name="Beeman R.W."/>
            <person name="Lorenzen M.D."/>
            <person name="Butcher S."/>
            <person name="Manak J.R."/>
            <person name="Brown S.J."/>
        </authorList>
    </citation>
    <scope>NUCLEOTIDE SEQUENCE [LARGE SCALE GENOMIC DNA]</scope>
    <source>
        <strain evidence="3 4">Georgia GA2</strain>
    </source>
</reference>
<dbReference type="OMA" id="GNICSAH"/>
<dbReference type="GO" id="GO:0008270">
    <property type="term" value="F:zinc ion binding"/>
    <property type="evidence" value="ECO:0007669"/>
    <property type="project" value="UniProtKB-KW"/>
</dbReference>
<dbReference type="InParanoid" id="A0A139WA72"/>
<keyword evidence="1" id="KW-0862">Zinc</keyword>
<accession>A0A139WA72</accession>
<dbReference type="EMBL" id="KQ971511">
    <property type="protein sequence ID" value="KYB24811.1"/>
    <property type="molecule type" value="Genomic_DNA"/>
</dbReference>
<evidence type="ECO:0000256" key="1">
    <source>
        <dbReference type="PROSITE-ProRule" id="PRU00325"/>
    </source>
</evidence>
<evidence type="ECO:0000313" key="4">
    <source>
        <dbReference type="Proteomes" id="UP000007266"/>
    </source>
</evidence>
<evidence type="ECO:0000313" key="3">
    <source>
        <dbReference type="EMBL" id="KYB24811.1"/>
    </source>
</evidence>
<proteinExistence type="predicted"/>
<dbReference type="InterPro" id="IPR007527">
    <property type="entry name" value="Znf_SWIM"/>
</dbReference>
<keyword evidence="1" id="KW-0479">Metal-binding</keyword>
<evidence type="ECO:0000259" key="2">
    <source>
        <dbReference type="PROSITE" id="PS50966"/>
    </source>
</evidence>
<dbReference type="eggNOG" id="ENOG502S0S7">
    <property type="taxonomic scope" value="Eukaryota"/>
</dbReference>